<dbReference type="RefSeq" id="WP_071505540.1">
    <property type="nucleotide sequence ID" value="NZ_MORL01000018.1"/>
</dbReference>
<gene>
    <name evidence="1" type="ORF">BLX24_22835</name>
</gene>
<dbReference type="AlphaFoldDB" id="A0A1S2VDL4"/>
<keyword evidence="2" id="KW-1185">Reference proteome</keyword>
<evidence type="ECO:0000313" key="2">
    <source>
        <dbReference type="Proteomes" id="UP000181790"/>
    </source>
</evidence>
<dbReference type="OrthoDB" id="964428at2"/>
<protein>
    <submittedName>
        <fullName evidence="1">Uncharacterized protein</fullName>
    </submittedName>
</protein>
<sequence>MSTLQQHYERLRQTDLDRWNEMNSVLVRQSLKDGNCLIYFERSVLGKERKNPEKIDLRVLPGWILHCLVGFLGFTWEDIWSNRIPELEQLELEIEKAG</sequence>
<dbReference type="EMBL" id="MORL01000018">
    <property type="protein sequence ID" value="OIN56814.1"/>
    <property type="molecule type" value="Genomic_DNA"/>
</dbReference>
<organism evidence="1 2">
    <name type="scientific">Arsenicibacter rosenii</name>
    <dbReference type="NCBI Taxonomy" id="1750698"/>
    <lineage>
        <taxon>Bacteria</taxon>
        <taxon>Pseudomonadati</taxon>
        <taxon>Bacteroidota</taxon>
        <taxon>Cytophagia</taxon>
        <taxon>Cytophagales</taxon>
        <taxon>Spirosomataceae</taxon>
        <taxon>Arsenicibacter</taxon>
    </lineage>
</organism>
<comment type="caution">
    <text evidence="1">The sequence shown here is derived from an EMBL/GenBank/DDBJ whole genome shotgun (WGS) entry which is preliminary data.</text>
</comment>
<dbReference type="Proteomes" id="UP000181790">
    <property type="component" value="Unassembled WGS sequence"/>
</dbReference>
<proteinExistence type="predicted"/>
<name>A0A1S2VDL4_9BACT</name>
<accession>A0A1S2VDL4</accession>
<evidence type="ECO:0000313" key="1">
    <source>
        <dbReference type="EMBL" id="OIN56814.1"/>
    </source>
</evidence>
<reference evidence="1 2" key="1">
    <citation type="submission" date="2016-10" db="EMBL/GenBank/DDBJ databases">
        <title>Arsenicibacter rosenii gen. nov., sp. nov., an efficient arsenic-methylating bacterium isolated from an arsenic-contaminated paddy soil.</title>
        <authorList>
            <person name="Huang K."/>
        </authorList>
    </citation>
    <scope>NUCLEOTIDE SEQUENCE [LARGE SCALE GENOMIC DNA]</scope>
    <source>
        <strain evidence="1 2">SM-1</strain>
    </source>
</reference>